<dbReference type="PANTHER" id="PTHR32309">
    <property type="entry name" value="TYROSINE-PROTEIN KINASE"/>
    <property type="match status" value="1"/>
</dbReference>
<dbReference type="InterPro" id="IPR006311">
    <property type="entry name" value="TAT_signal"/>
</dbReference>
<dbReference type="PANTHER" id="PTHR32309:SF31">
    <property type="entry name" value="CAPSULAR EXOPOLYSACCHARIDE FAMILY"/>
    <property type="match status" value="1"/>
</dbReference>
<sequence length="428" mass="45172">MLAIARRHFLTLLCCALLGGAIASAITVFMPVEYQARARVMIVAPYWNDSTAIADPNIGGAVLAYGDEFTQQRVASYGRLVETPFVTGPVSQRLGLGISAQDLSRKVSTHVIPDTVIMEIQAIDPSPTTAALIADETARQLIDTVKEVERPPFTRVSPIQPLLVETAAVPTRPVSPRTTLYVGSGLLLGFLTGLTYVSMREGRALAELVGSEGDDDVLGILSADEPDSDLVDADAGFAELQINRLRGDVWAPLLFVAPRGTPAVMVAARRLAAVMSATGSRQPVVVVADSSVDTGAAGQPGLLDVTAGRAALDDALVLDEVGGFEWLPFGRSNDSAARARCDALSAVLDQLVVCNDVLVVVPAVLESVDAIDLAGPESVTVLVTEAPGTSRSEVREAERLLRMGQGRYVGRIVVATPAFAHNSLVDRL</sequence>
<evidence type="ECO:0000313" key="2">
    <source>
        <dbReference type="Proteomes" id="UP001558474"/>
    </source>
</evidence>
<accession>A0ABV3V850</accession>
<comment type="caution">
    <text evidence="1">The sequence shown here is derived from an EMBL/GenBank/DDBJ whole genome shotgun (WGS) entry which is preliminary data.</text>
</comment>
<protein>
    <recommendedName>
        <fullName evidence="3">Polysaccharide chain length determinant N-terminal domain-containing protein</fullName>
    </recommendedName>
</protein>
<organism evidence="1 2">
    <name type="scientific">Mycolicibacterium porcinum</name>
    <dbReference type="NCBI Taxonomy" id="39693"/>
    <lineage>
        <taxon>Bacteria</taxon>
        <taxon>Bacillati</taxon>
        <taxon>Actinomycetota</taxon>
        <taxon>Actinomycetes</taxon>
        <taxon>Mycobacteriales</taxon>
        <taxon>Mycobacteriaceae</taxon>
        <taxon>Mycolicibacterium</taxon>
    </lineage>
</organism>
<dbReference type="Gene3D" id="3.40.50.300">
    <property type="entry name" value="P-loop containing nucleotide triphosphate hydrolases"/>
    <property type="match status" value="1"/>
</dbReference>
<reference evidence="1 2" key="1">
    <citation type="submission" date="2024-04" db="EMBL/GenBank/DDBJ databases">
        <title>Genomic Markers of Mycobacteria.</title>
        <authorList>
            <person name="Soliman M.S."/>
            <person name="Elkholy A."/>
            <person name="Soliman N.S."/>
            <person name="Abbas A."/>
            <person name="Khayrat S."/>
            <person name="Shawky S."/>
        </authorList>
    </citation>
    <scope>NUCLEOTIDE SEQUENCE [LARGE SCALE GENOMIC DNA]</scope>
    <source>
        <strain evidence="1 2">Egy-CU-AM5</strain>
    </source>
</reference>
<evidence type="ECO:0000313" key="1">
    <source>
        <dbReference type="EMBL" id="MEX3737554.1"/>
    </source>
</evidence>
<dbReference type="Proteomes" id="UP001558474">
    <property type="component" value="Unassembled WGS sequence"/>
</dbReference>
<evidence type="ECO:0008006" key="3">
    <source>
        <dbReference type="Google" id="ProtNLM"/>
    </source>
</evidence>
<dbReference type="PROSITE" id="PS51318">
    <property type="entry name" value="TAT"/>
    <property type="match status" value="1"/>
</dbReference>
<dbReference type="InterPro" id="IPR050445">
    <property type="entry name" value="Bact_polysacc_biosynth/exp"/>
</dbReference>
<dbReference type="RefSeq" id="WP_368572500.1">
    <property type="nucleotide sequence ID" value="NZ_JBDLOU010000007.1"/>
</dbReference>
<dbReference type="EMBL" id="JBDLOU010000007">
    <property type="protein sequence ID" value="MEX3737554.1"/>
    <property type="molecule type" value="Genomic_DNA"/>
</dbReference>
<name>A0ABV3V850_9MYCO</name>
<proteinExistence type="predicted"/>
<keyword evidence="2" id="KW-1185">Reference proteome</keyword>
<gene>
    <name evidence="1" type="ORF">ABFW12_04835</name>
</gene>
<dbReference type="InterPro" id="IPR027417">
    <property type="entry name" value="P-loop_NTPase"/>
</dbReference>